<dbReference type="CDD" id="cd02169">
    <property type="entry name" value="Citrate_lyase_ligase"/>
    <property type="match status" value="1"/>
</dbReference>
<organism evidence="5 6">
    <name type="scientific">Lactobacillus kalixensis DSM 16043</name>
    <dbReference type="NCBI Taxonomy" id="1423763"/>
    <lineage>
        <taxon>Bacteria</taxon>
        <taxon>Bacillati</taxon>
        <taxon>Bacillota</taxon>
        <taxon>Bacilli</taxon>
        <taxon>Lactobacillales</taxon>
        <taxon>Lactobacillaceae</taxon>
        <taxon>Lactobacillus</taxon>
    </lineage>
</organism>
<dbReference type="InterPro" id="IPR013166">
    <property type="entry name" value="Citrate_lyase_ligase_C"/>
</dbReference>
<comment type="catalytic activity">
    <reaction evidence="3">
        <text>holo-[citrate lyase ACP] + acetate + ATP = acetyl-[citrate lyase ACP] + AMP + diphosphate</text>
        <dbReference type="Rhea" id="RHEA:23788"/>
        <dbReference type="Rhea" id="RHEA-COMP:10158"/>
        <dbReference type="Rhea" id="RHEA-COMP:13710"/>
        <dbReference type="ChEBI" id="CHEBI:30089"/>
        <dbReference type="ChEBI" id="CHEBI:30616"/>
        <dbReference type="ChEBI" id="CHEBI:33019"/>
        <dbReference type="ChEBI" id="CHEBI:82683"/>
        <dbReference type="ChEBI" id="CHEBI:137976"/>
        <dbReference type="ChEBI" id="CHEBI:456215"/>
        <dbReference type="EC" id="6.2.1.22"/>
    </reaction>
</comment>
<keyword evidence="1 3" id="KW-0547">Nucleotide-binding</keyword>
<evidence type="ECO:0000256" key="3">
    <source>
        <dbReference type="PIRNR" id="PIRNR005751"/>
    </source>
</evidence>
<dbReference type="GO" id="GO:0008771">
    <property type="term" value="F:[citrate (pro-3S)-lyase] ligase activity"/>
    <property type="evidence" value="ECO:0007669"/>
    <property type="project" value="UniProtKB-EC"/>
</dbReference>
<dbReference type="InterPro" id="IPR014729">
    <property type="entry name" value="Rossmann-like_a/b/a_fold"/>
</dbReference>
<gene>
    <name evidence="5" type="ORF">FC46_GL000790</name>
</gene>
<proteinExistence type="predicted"/>
<dbReference type="NCBIfam" id="TIGR00124">
    <property type="entry name" value="cit_ly_ligase"/>
    <property type="match status" value="1"/>
</dbReference>
<name>A0A0R1U8D2_9LACO</name>
<feature type="domain" description="Citrate lyase ligase C-terminal" evidence="4">
    <location>
        <begin position="153"/>
        <end position="333"/>
    </location>
</feature>
<accession>A0A0R1U8D2</accession>
<keyword evidence="6" id="KW-1185">Reference proteome</keyword>
<evidence type="ECO:0000256" key="2">
    <source>
        <dbReference type="ARBA" id="ARBA00022840"/>
    </source>
</evidence>
<evidence type="ECO:0000259" key="4">
    <source>
        <dbReference type="SMART" id="SM00764"/>
    </source>
</evidence>
<dbReference type="PATRIC" id="fig|1423763.3.peg.798"/>
<evidence type="ECO:0000313" key="6">
    <source>
        <dbReference type="Proteomes" id="UP000051036"/>
    </source>
</evidence>
<dbReference type="EC" id="6.2.1.22" evidence="3"/>
<dbReference type="Pfam" id="PF08218">
    <property type="entry name" value="Citrate_ly_lig"/>
    <property type="match status" value="1"/>
</dbReference>
<sequence length="353" mass="39934">MAMEKVVDLYLSEPATREKWQKLLESLGLHDFSEREISVIDHTLGLVDDEGDLVGTGSIAGNVLKYIGVNGEEEHSGARFNKIVTALQQYLFNEKIFHSFVFTKEKYSKSFQHLNFVELAHTDTAAFLESGMPDIQDYLSTLPRIADQENKRVGAIVMNANPFTLGHRKLVEIASQENDLLYVFVVASDKSLFTTNERMQLVKEGLKDLKNVVVVSGSDYMVSTATFPAYFLKSPEALIETQTQIDARVFKNIIAPKLNISRRYLGKEPLSMTTHYYNVTLAHELGPDIEVIIIPRLEIDNQIVSASEVRKDIANNEIESIKKLVPKTTYDFIEKKKNELQDRIKKGMNINGN</sequence>
<dbReference type="SUPFAM" id="SSF52374">
    <property type="entry name" value="Nucleotidylyl transferase"/>
    <property type="match status" value="1"/>
</dbReference>
<dbReference type="InterPro" id="IPR005216">
    <property type="entry name" value="Citrate_lyase_ligase"/>
</dbReference>
<evidence type="ECO:0000256" key="1">
    <source>
        <dbReference type="ARBA" id="ARBA00022741"/>
    </source>
</evidence>
<dbReference type="AlphaFoldDB" id="A0A0R1U8D2"/>
<keyword evidence="5" id="KW-0456">Lyase</keyword>
<comment type="function">
    <text evidence="3">Acetylation of prosthetic group (2-(5''-phosphoribosyl)-3'-dephosphocoenzyme-A) of the gamma subunit of citrate lyase.</text>
</comment>
<comment type="caution">
    <text evidence="5">The sequence shown here is derived from an EMBL/GenBank/DDBJ whole genome shotgun (WGS) entry which is preliminary data.</text>
</comment>
<evidence type="ECO:0000313" key="5">
    <source>
        <dbReference type="EMBL" id="KRL89520.1"/>
    </source>
</evidence>
<dbReference type="GO" id="GO:0005524">
    <property type="term" value="F:ATP binding"/>
    <property type="evidence" value="ECO:0007669"/>
    <property type="project" value="UniProtKB-UniRule"/>
</dbReference>
<protein>
    <recommendedName>
        <fullName evidence="3">[Citrate [pro-3S]-lyase] ligase</fullName>
        <ecNumber evidence="3">6.2.1.22</ecNumber>
    </recommendedName>
</protein>
<dbReference type="NCBIfam" id="TIGR00125">
    <property type="entry name" value="cyt_tran_rel"/>
    <property type="match status" value="1"/>
</dbReference>
<keyword evidence="2 3" id="KW-0067">ATP-binding</keyword>
<dbReference type="Gene3D" id="3.40.50.620">
    <property type="entry name" value="HUPs"/>
    <property type="match status" value="1"/>
</dbReference>
<keyword evidence="3 5" id="KW-0436">Ligase</keyword>
<dbReference type="PANTHER" id="PTHR40599">
    <property type="entry name" value="[CITRATE [PRO-3S]-LYASE] LIGASE"/>
    <property type="match status" value="1"/>
</dbReference>
<reference evidence="5 6" key="1">
    <citation type="journal article" date="2015" name="Genome Announc.">
        <title>Expanding the biotechnology potential of lactobacilli through comparative genomics of 213 strains and associated genera.</title>
        <authorList>
            <person name="Sun Z."/>
            <person name="Harris H.M."/>
            <person name="McCann A."/>
            <person name="Guo C."/>
            <person name="Argimon S."/>
            <person name="Zhang W."/>
            <person name="Yang X."/>
            <person name="Jeffery I.B."/>
            <person name="Cooney J.C."/>
            <person name="Kagawa T.F."/>
            <person name="Liu W."/>
            <person name="Song Y."/>
            <person name="Salvetti E."/>
            <person name="Wrobel A."/>
            <person name="Rasinkangas P."/>
            <person name="Parkhill J."/>
            <person name="Rea M.C."/>
            <person name="O'Sullivan O."/>
            <person name="Ritari J."/>
            <person name="Douillard F.P."/>
            <person name="Paul Ross R."/>
            <person name="Yang R."/>
            <person name="Briner A.E."/>
            <person name="Felis G.E."/>
            <person name="de Vos W.M."/>
            <person name="Barrangou R."/>
            <person name="Klaenhammer T.R."/>
            <person name="Caufield P.W."/>
            <person name="Cui Y."/>
            <person name="Zhang H."/>
            <person name="O'Toole P.W."/>
        </authorList>
    </citation>
    <scope>NUCLEOTIDE SEQUENCE [LARGE SCALE GENOMIC DNA]</scope>
    <source>
        <strain evidence="5 6">DSM 16043</strain>
    </source>
</reference>
<dbReference type="PIRSF" id="PIRSF005751">
    <property type="entry name" value="Acet_citr_lig"/>
    <property type="match status" value="1"/>
</dbReference>
<dbReference type="GO" id="GO:0016829">
    <property type="term" value="F:lyase activity"/>
    <property type="evidence" value="ECO:0007669"/>
    <property type="project" value="UniProtKB-KW"/>
</dbReference>
<dbReference type="STRING" id="1423763.FC46_GL000790"/>
<dbReference type="InterPro" id="IPR004821">
    <property type="entry name" value="Cyt_trans-like"/>
</dbReference>
<dbReference type="PANTHER" id="PTHR40599:SF1">
    <property type="entry name" value="[CITRATE [PRO-3S]-LYASE] LIGASE"/>
    <property type="match status" value="1"/>
</dbReference>
<dbReference type="Proteomes" id="UP000051036">
    <property type="component" value="Unassembled WGS sequence"/>
</dbReference>
<dbReference type="SMART" id="SM00764">
    <property type="entry name" value="Citrate_ly_lig"/>
    <property type="match status" value="1"/>
</dbReference>
<dbReference type="EMBL" id="AZFM01000022">
    <property type="protein sequence ID" value="KRL89520.1"/>
    <property type="molecule type" value="Genomic_DNA"/>
</dbReference>